<comment type="caution">
    <text evidence="2">The sequence shown here is derived from an EMBL/GenBank/DDBJ whole genome shotgun (WGS) entry which is preliminary data.</text>
</comment>
<evidence type="ECO:0000313" key="3">
    <source>
        <dbReference type="Proteomes" id="UP000593564"/>
    </source>
</evidence>
<dbReference type="EMBL" id="JACBKZ010000005">
    <property type="protein sequence ID" value="KAF5949271.1"/>
    <property type="molecule type" value="Genomic_DNA"/>
</dbReference>
<reference evidence="3" key="1">
    <citation type="journal article" date="2020" name="Nat. Commun.">
        <title>Genome assembly of wild tea tree DASZ reveals pedigree and selection history of tea varieties.</title>
        <authorList>
            <person name="Zhang W."/>
            <person name="Zhang Y."/>
            <person name="Qiu H."/>
            <person name="Guo Y."/>
            <person name="Wan H."/>
            <person name="Zhang X."/>
            <person name="Scossa F."/>
            <person name="Alseekh S."/>
            <person name="Zhang Q."/>
            <person name="Wang P."/>
            <person name="Xu L."/>
            <person name="Schmidt M.H."/>
            <person name="Jia X."/>
            <person name="Li D."/>
            <person name="Zhu A."/>
            <person name="Guo F."/>
            <person name="Chen W."/>
            <person name="Ni D."/>
            <person name="Usadel B."/>
            <person name="Fernie A.R."/>
            <person name="Wen W."/>
        </authorList>
    </citation>
    <scope>NUCLEOTIDE SEQUENCE [LARGE SCALE GENOMIC DNA]</scope>
    <source>
        <strain evidence="3">cv. G240</strain>
    </source>
</reference>
<organism evidence="2 3">
    <name type="scientific">Camellia sinensis</name>
    <name type="common">Tea plant</name>
    <name type="synonym">Thea sinensis</name>
    <dbReference type="NCBI Taxonomy" id="4442"/>
    <lineage>
        <taxon>Eukaryota</taxon>
        <taxon>Viridiplantae</taxon>
        <taxon>Streptophyta</taxon>
        <taxon>Embryophyta</taxon>
        <taxon>Tracheophyta</taxon>
        <taxon>Spermatophyta</taxon>
        <taxon>Magnoliopsida</taxon>
        <taxon>eudicotyledons</taxon>
        <taxon>Gunneridae</taxon>
        <taxon>Pentapetalae</taxon>
        <taxon>asterids</taxon>
        <taxon>Ericales</taxon>
        <taxon>Theaceae</taxon>
        <taxon>Camellia</taxon>
    </lineage>
</organism>
<reference evidence="2 3" key="2">
    <citation type="submission" date="2020-07" db="EMBL/GenBank/DDBJ databases">
        <title>Genome assembly of wild tea tree DASZ reveals pedigree and selection history of tea varieties.</title>
        <authorList>
            <person name="Zhang W."/>
        </authorList>
    </citation>
    <scope>NUCLEOTIDE SEQUENCE [LARGE SCALE GENOMIC DNA]</scope>
    <source>
        <strain evidence="3">cv. G240</strain>
        <tissue evidence="2">Leaf</tissue>
    </source>
</reference>
<gene>
    <name evidence="2" type="ORF">HYC85_011264</name>
</gene>
<protein>
    <submittedName>
        <fullName evidence="2">Uncharacterized protein</fullName>
    </submittedName>
</protein>
<dbReference type="Proteomes" id="UP000593564">
    <property type="component" value="Unassembled WGS sequence"/>
</dbReference>
<evidence type="ECO:0000313" key="2">
    <source>
        <dbReference type="EMBL" id="KAF5949271.1"/>
    </source>
</evidence>
<evidence type="ECO:0000256" key="1">
    <source>
        <dbReference type="SAM" id="MobiDB-lite"/>
    </source>
</evidence>
<proteinExistence type="predicted"/>
<keyword evidence="3" id="KW-1185">Reference proteome</keyword>
<sequence length="104" mass="11646">MRGIVALLLSNHWHPKTHNNPSTQPAKNLQPNPLRLINNNPSTKRLNPMPSFTIKASQTQSPATPPLVVVGSANADTYVEIDTPKRGRDNLSQDWPNTCWWQRG</sequence>
<feature type="compositionally biased region" description="Polar residues" evidence="1">
    <location>
        <begin position="18"/>
        <end position="33"/>
    </location>
</feature>
<feature type="region of interest" description="Disordered" evidence="1">
    <location>
        <begin position="12"/>
        <end position="33"/>
    </location>
</feature>
<name>A0A7J7HAK4_CAMSI</name>
<accession>A0A7J7HAK4</accession>
<dbReference type="AlphaFoldDB" id="A0A7J7HAK4"/>